<dbReference type="InterPro" id="IPR058240">
    <property type="entry name" value="rSAM_sf"/>
</dbReference>
<protein>
    <recommendedName>
        <fullName evidence="3">Elp3/MiaA/NifB-like radical SAM core domain-containing protein</fullName>
    </recommendedName>
</protein>
<gene>
    <name evidence="1" type="ORF">KSF_015670</name>
</gene>
<dbReference type="SUPFAM" id="SSF102114">
    <property type="entry name" value="Radical SAM enzymes"/>
    <property type="match status" value="1"/>
</dbReference>
<name>A0A8J3IHQ3_9CHLR</name>
<evidence type="ECO:0008006" key="3">
    <source>
        <dbReference type="Google" id="ProtNLM"/>
    </source>
</evidence>
<sequence length="293" mass="34818">MWELDADLVALSVIFSWHAPLAREIALRMKNRAEVWCGGPGMFALASWWRKETCLETVRGLDDRFDKQRGRYDMTFASRGCPVNCSFCIVPRLEGTHFTFDPDFIPAPKLCDNNLSALPADYQDHIIERYRAYHQPLVDANSGFEPRYFTEETYQRWKPLLDETRAYWRFALDETRELEDVRCMMTILKEVSPSRKRVYCLVGNEPIQACYERAMKIIEWGGEPFCQFLLPLNWLGDAKKVKSRYDWTSYQQGRDFCRYFNRYGWRSYPIWHYQNRKNEPPPFAFLCPKTWQG</sequence>
<accession>A0A8J3IHQ3</accession>
<comment type="caution">
    <text evidence="1">The sequence shown here is derived from an EMBL/GenBank/DDBJ whole genome shotgun (WGS) entry which is preliminary data.</text>
</comment>
<organism evidence="1 2">
    <name type="scientific">Reticulibacter mediterranei</name>
    <dbReference type="NCBI Taxonomy" id="2778369"/>
    <lineage>
        <taxon>Bacteria</taxon>
        <taxon>Bacillati</taxon>
        <taxon>Chloroflexota</taxon>
        <taxon>Ktedonobacteria</taxon>
        <taxon>Ktedonobacterales</taxon>
        <taxon>Reticulibacteraceae</taxon>
        <taxon>Reticulibacter</taxon>
    </lineage>
</organism>
<proteinExistence type="predicted"/>
<keyword evidence="2" id="KW-1185">Reference proteome</keyword>
<evidence type="ECO:0000313" key="1">
    <source>
        <dbReference type="EMBL" id="GHO91519.1"/>
    </source>
</evidence>
<evidence type="ECO:0000313" key="2">
    <source>
        <dbReference type="Proteomes" id="UP000597444"/>
    </source>
</evidence>
<dbReference type="AlphaFoldDB" id="A0A8J3IHQ3"/>
<dbReference type="Proteomes" id="UP000597444">
    <property type="component" value="Unassembled WGS sequence"/>
</dbReference>
<reference evidence="1" key="1">
    <citation type="submission" date="2020-10" db="EMBL/GenBank/DDBJ databases">
        <title>Taxonomic study of unclassified bacteria belonging to the class Ktedonobacteria.</title>
        <authorList>
            <person name="Yabe S."/>
            <person name="Wang C.M."/>
            <person name="Zheng Y."/>
            <person name="Sakai Y."/>
            <person name="Cavaletti L."/>
            <person name="Monciardini P."/>
            <person name="Donadio S."/>
        </authorList>
    </citation>
    <scope>NUCLEOTIDE SEQUENCE</scope>
    <source>
        <strain evidence="1">ID150040</strain>
    </source>
</reference>
<dbReference type="EMBL" id="BNJK01000001">
    <property type="protein sequence ID" value="GHO91519.1"/>
    <property type="molecule type" value="Genomic_DNA"/>
</dbReference>